<evidence type="ECO:0000313" key="3">
    <source>
        <dbReference type="Proteomes" id="UP001314170"/>
    </source>
</evidence>
<protein>
    <recommendedName>
        <fullName evidence="1">FAD-binding 8 domain-containing protein</fullName>
    </recommendedName>
</protein>
<dbReference type="EMBL" id="CAWUPB010001156">
    <property type="protein sequence ID" value="CAK7338847.1"/>
    <property type="molecule type" value="Genomic_DNA"/>
</dbReference>
<organism evidence="2 3">
    <name type="scientific">Dovyalis caffra</name>
    <dbReference type="NCBI Taxonomy" id="77055"/>
    <lineage>
        <taxon>Eukaryota</taxon>
        <taxon>Viridiplantae</taxon>
        <taxon>Streptophyta</taxon>
        <taxon>Embryophyta</taxon>
        <taxon>Tracheophyta</taxon>
        <taxon>Spermatophyta</taxon>
        <taxon>Magnoliopsida</taxon>
        <taxon>eudicotyledons</taxon>
        <taxon>Gunneridae</taxon>
        <taxon>Pentapetalae</taxon>
        <taxon>rosids</taxon>
        <taxon>fabids</taxon>
        <taxon>Malpighiales</taxon>
        <taxon>Salicaceae</taxon>
        <taxon>Flacourtieae</taxon>
        <taxon>Dovyalis</taxon>
    </lineage>
</organism>
<feature type="domain" description="FAD-binding 8" evidence="1">
    <location>
        <begin position="2"/>
        <end position="43"/>
    </location>
</feature>
<dbReference type="Proteomes" id="UP001314170">
    <property type="component" value="Unassembled WGS sequence"/>
</dbReference>
<keyword evidence="3" id="KW-1185">Reference proteome</keyword>
<comment type="caution">
    <text evidence="2">The sequence shown here is derived from an EMBL/GenBank/DDBJ whole genome shotgun (WGS) entry which is preliminary data.</text>
</comment>
<dbReference type="Pfam" id="PF08022">
    <property type="entry name" value="FAD_binding_8"/>
    <property type="match status" value="1"/>
</dbReference>
<evidence type="ECO:0000313" key="2">
    <source>
        <dbReference type="EMBL" id="CAK7338847.1"/>
    </source>
</evidence>
<dbReference type="GO" id="GO:0016491">
    <property type="term" value="F:oxidoreductase activity"/>
    <property type="evidence" value="ECO:0007669"/>
    <property type="project" value="InterPro"/>
</dbReference>
<sequence>MEQDKLSVVVKRLGSWSQKLYQEISSPLERLEVSVEGPYGPASSHFQRLVYHQERSPVFRKLYHLERSPVFRKLYHLERSPVFRKLS</sequence>
<dbReference type="AlphaFoldDB" id="A0AAV1RTL7"/>
<proteinExistence type="predicted"/>
<gene>
    <name evidence="2" type="ORF">DCAF_LOCUS13895</name>
</gene>
<dbReference type="InterPro" id="IPR013112">
    <property type="entry name" value="FAD-bd_8"/>
</dbReference>
<name>A0AAV1RTL7_9ROSI</name>
<accession>A0AAV1RTL7</accession>
<reference evidence="2 3" key="1">
    <citation type="submission" date="2024-01" db="EMBL/GenBank/DDBJ databases">
        <authorList>
            <person name="Waweru B."/>
        </authorList>
    </citation>
    <scope>NUCLEOTIDE SEQUENCE [LARGE SCALE GENOMIC DNA]</scope>
</reference>
<evidence type="ECO:0000259" key="1">
    <source>
        <dbReference type="Pfam" id="PF08022"/>
    </source>
</evidence>